<keyword evidence="2" id="KW-1015">Disulfide bond</keyword>
<dbReference type="PIRSF" id="PIRSF000077">
    <property type="entry name" value="Thioredoxin"/>
    <property type="match status" value="1"/>
</dbReference>
<evidence type="ECO:0000256" key="3">
    <source>
        <dbReference type="PIRNR" id="PIRNR000077"/>
    </source>
</evidence>
<evidence type="ECO:0000313" key="5">
    <source>
        <dbReference type="EMBL" id="CAK7270068.1"/>
    </source>
</evidence>
<comment type="similarity">
    <text evidence="1 3">Belongs to the thioredoxin family.</text>
</comment>
<feature type="domain" description="Thioredoxin" evidence="4">
    <location>
        <begin position="1"/>
        <end position="109"/>
    </location>
</feature>
<dbReference type="PROSITE" id="PS00194">
    <property type="entry name" value="THIOREDOXIN_1"/>
    <property type="match status" value="1"/>
</dbReference>
<dbReference type="SUPFAM" id="SSF52833">
    <property type="entry name" value="Thioredoxin-like"/>
    <property type="match status" value="1"/>
</dbReference>
<evidence type="ECO:0000259" key="4">
    <source>
        <dbReference type="PROSITE" id="PS51352"/>
    </source>
</evidence>
<name>A0ABP0DP56_9PEZI</name>
<evidence type="ECO:0000256" key="1">
    <source>
        <dbReference type="ARBA" id="ARBA00008987"/>
    </source>
</evidence>
<dbReference type="InterPro" id="IPR017937">
    <property type="entry name" value="Thioredoxin_CS"/>
</dbReference>
<dbReference type="InterPro" id="IPR005746">
    <property type="entry name" value="Thioredoxin"/>
</dbReference>
<dbReference type="Proteomes" id="UP001642501">
    <property type="component" value="Unassembled WGS sequence"/>
</dbReference>
<dbReference type="PROSITE" id="PS51352">
    <property type="entry name" value="THIOREDOXIN_2"/>
    <property type="match status" value="1"/>
</dbReference>
<keyword evidence="6" id="KW-1185">Reference proteome</keyword>
<protein>
    <recommendedName>
        <fullName evidence="3">Thioredoxin</fullName>
    </recommendedName>
</protein>
<dbReference type="InterPro" id="IPR013766">
    <property type="entry name" value="Thioredoxin_domain"/>
</dbReference>
<organism evidence="5 6">
    <name type="scientific">Sporothrix epigloea</name>
    <dbReference type="NCBI Taxonomy" id="1892477"/>
    <lineage>
        <taxon>Eukaryota</taxon>
        <taxon>Fungi</taxon>
        <taxon>Dikarya</taxon>
        <taxon>Ascomycota</taxon>
        <taxon>Pezizomycotina</taxon>
        <taxon>Sordariomycetes</taxon>
        <taxon>Sordariomycetidae</taxon>
        <taxon>Ophiostomatales</taxon>
        <taxon>Ophiostomataceae</taxon>
        <taxon>Sporothrix</taxon>
    </lineage>
</organism>
<dbReference type="InterPro" id="IPR036249">
    <property type="entry name" value="Thioredoxin-like_sf"/>
</dbReference>
<reference evidence="5 6" key="1">
    <citation type="submission" date="2024-01" db="EMBL/GenBank/DDBJ databases">
        <authorList>
            <person name="Allen C."/>
            <person name="Tagirdzhanova G."/>
        </authorList>
    </citation>
    <scope>NUCLEOTIDE SEQUENCE [LARGE SCALE GENOMIC DNA]</scope>
    <source>
        <strain evidence="5 6">CBS 573.63</strain>
    </source>
</reference>
<dbReference type="EMBL" id="CAWUOM010000067">
    <property type="protein sequence ID" value="CAK7270068.1"/>
    <property type="molecule type" value="Genomic_DNA"/>
</dbReference>
<dbReference type="CDD" id="cd02947">
    <property type="entry name" value="TRX_family"/>
    <property type="match status" value="1"/>
</dbReference>
<dbReference type="Pfam" id="PF00085">
    <property type="entry name" value="Thioredoxin"/>
    <property type="match status" value="1"/>
</dbReference>
<dbReference type="PRINTS" id="PR00421">
    <property type="entry name" value="THIOREDOXIN"/>
</dbReference>
<proteinExistence type="inferred from homology"/>
<comment type="caution">
    <text evidence="5">The sequence shown here is derived from an EMBL/GenBank/DDBJ whole genome shotgun (WGS) entry which is preliminary data.</text>
</comment>
<evidence type="ECO:0000256" key="2">
    <source>
        <dbReference type="ARBA" id="ARBA00023157"/>
    </source>
</evidence>
<gene>
    <name evidence="5" type="ORF">SEPCBS57363_003914</name>
</gene>
<dbReference type="PANTHER" id="PTHR46115">
    <property type="entry name" value="THIOREDOXIN-LIKE PROTEIN 1"/>
    <property type="match status" value="1"/>
</dbReference>
<evidence type="ECO:0000313" key="6">
    <source>
        <dbReference type="Proteomes" id="UP001642501"/>
    </source>
</evidence>
<dbReference type="Gene3D" id="3.40.30.10">
    <property type="entry name" value="Glutaredoxin"/>
    <property type="match status" value="1"/>
</dbReference>
<sequence length="109" mass="12286">MVVHEISSFEKFKSISKVNKIVVVDFYATWCAPCKAISPLFEKFSEDPTFSGIYFAKVDVDAVPQIAQEYRIRAMPTFLSFKDEEKFGEVVGANPRNVEKLVTDALATL</sequence>
<accession>A0ABP0DP56</accession>